<dbReference type="Pfam" id="PF12647">
    <property type="entry name" value="RNHCP"/>
    <property type="match status" value="1"/>
</dbReference>
<feature type="domain" description="RNHCP" evidence="1">
    <location>
        <begin position="4"/>
        <end position="102"/>
    </location>
</feature>
<dbReference type="Proteomes" id="UP000230775">
    <property type="component" value="Unassembled WGS sequence"/>
</dbReference>
<name>A0A2H0WPI1_9BACT</name>
<gene>
    <name evidence="2" type="ORF">COT64_02220</name>
</gene>
<sequence length="122" mass="13957">MIKEYFVCKNCSKKVKFEAIGTKNRNHCPFCLYSLHVDKKFAGDRASSCQGLMKPIGLAFKKEKPNKYKKEEKGEVMLIHECQKCGIQTKNRISGDDSPQVILAICKEEDKSEVEKQLFGHK</sequence>
<organism evidence="2 3">
    <name type="scientific">Candidatus Shapirobacteria bacterium CG09_land_8_20_14_0_10_39_12</name>
    <dbReference type="NCBI Taxonomy" id="1974885"/>
    <lineage>
        <taxon>Bacteria</taxon>
        <taxon>Candidatus Shapironibacteriota</taxon>
    </lineage>
</organism>
<protein>
    <recommendedName>
        <fullName evidence="1">RNHCP domain-containing protein</fullName>
    </recommendedName>
</protein>
<dbReference type="AlphaFoldDB" id="A0A2H0WPI1"/>
<reference evidence="3" key="1">
    <citation type="submission" date="2017-09" db="EMBL/GenBank/DDBJ databases">
        <title>Depth-based differentiation of microbial function through sediment-hosted aquifers and enrichment of novel symbionts in the deep terrestrial subsurface.</title>
        <authorList>
            <person name="Probst A.J."/>
            <person name="Ladd B."/>
            <person name="Jarett J.K."/>
            <person name="Geller-Mcgrath D.E."/>
            <person name="Sieber C.M.K."/>
            <person name="Emerson J.B."/>
            <person name="Anantharaman K."/>
            <person name="Thomas B.C."/>
            <person name="Malmstrom R."/>
            <person name="Stieglmeier M."/>
            <person name="Klingl A."/>
            <person name="Woyke T."/>
            <person name="Ryan C.M."/>
            <person name="Banfield J.F."/>
        </authorList>
    </citation>
    <scope>NUCLEOTIDE SEQUENCE [LARGE SCALE GENOMIC DNA]</scope>
</reference>
<evidence type="ECO:0000313" key="3">
    <source>
        <dbReference type="Proteomes" id="UP000230775"/>
    </source>
</evidence>
<accession>A0A2H0WPI1</accession>
<comment type="caution">
    <text evidence="2">The sequence shown here is derived from an EMBL/GenBank/DDBJ whole genome shotgun (WGS) entry which is preliminary data.</text>
</comment>
<proteinExistence type="predicted"/>
<dbReference type="InterPro" id="IPR024439">
    <property type="entry name" value="RNHCP"/>
</dbReference>
<evidence type="ECO:0000313" key="2">
    <source>
        <dbReference type="EMBL" id="PIS14515.1"/>
    </source>
</evidence>
<dbReference type="EMBL" id="PEZI01000045">
    <property type="protein sequence ID" value="PIS14515.1"/>
    <property type="molecule type" value="Genomic_DNA"/>
</dbReference>
<evidence type="ECO:0000259" key="1">
    <source>
        <dbReference type="Pfam" id="PF12647"/>
    </source>
</evidence>